<gene>
    <name evidence="1" type="ORF">SAMN05444921_12893</name>
</gene>
<dbReference type="EMBL" id="FNHI01000028">
    <property type="protein sequence ID" value="SDN50441.1"/>
    <property type="molecule type" value="Genomic_DNA"/>
</dbReference>
<dbReference type="InterPro" id="IPR021373">
    <property type="entry name" value="DUF2993"/>
</dbReference>
<evidence type="ECO:0008006" key="3">
    <source>
        <dbReference type="Google" id="ProtNLM"/>
    </source>
</evidence>
<protein>
    <recommendedName>
        <fullName evidence="3">DUF2993 domain-containing protein</fullName>
    </recommendedName>
</protein>
<dbReference type="Pfam" id="PF11209">
    <property type="entry name" value="LmeA"/>
    <property type="match status" value="1"/>
</dbReference>
<dbReference type="Proteomes" id="UP000199063">
    <property type="component" value="Unassembled WGS sequence"/>
</dbReference>
<organism evidence="1 2">
    <name type="scientific">Streptomyces wuyuanensis</name>
    <dbReference type="NCBI Taxonomy" id="1196353"/>
    <lineage>
        <taxon>Bacteria</taxon>
        <taxon>Bacillati</taxon>
        <taxon>Actinomycetota</taxon>
        <taxon>Actinomycetes</taxon>
        <taxon>Kitasatosporales</taxon>
        <taxon>Streptomycetaceae</taxon>
        <taxon>Streptomyces</taxon>
    </lineage>
</organism>
<sequence length="229" mass="23933">MRALRILLITAVILGGLFVAADRLLLGYAESEAAEKVKARQGLSGAAEVSIAGFPFLTQVAGKELERVDVTLRGIETSANGRRVVISELSAALHDVRLGAGFSSATATTATGTARISYADLAEASDEDVTPAYGGNGKVKVTGSVNVLGRTISRSVVSTVSLVDGDTIRVRADEVPGEGIPRLEDLIRQKTDFDRKISGLPQGMKLEKVQAEEDGLVITVSGTNVPLTG</sequence>
<dbReference type="STRING" id="1196353.SAMN05444921_12893"/>
<proteinExistence type="predicted"/>
<evidence type="ECO:0000313" key="1">
    <source>
        <dbReference type="EMBL" id="SDN50441.1"/>
    </source>
</evidence>
<dbReference type="RefSeq" id="WP_093661166.1">
    <property type="nucleotide sequence ID" value="NZ_FNHI01000028.1"/>
</dbReference>
<dbReference type="OrthoDB" id="3215846at2"/>
<evidence type="ECO:0000313" key="2">
    <source>
        <dbReference type="Proteomes" id="UP000199063"/>
    </source>
</evidence>
<accession>A0A1H0BXM7</accession>
<reference evidence="2" key="1">
    <citation type="submission" date="2016-10" db="EMBL/GenBank/DDBJ databases">
        <authorList>
            <person name="Varghese N."/>
            <person name="Submissions S."/>
        </authorList>
    </citation>
    <scope>NUCLEOTIDE SEQUENCE [LARGE SCALE GENOMIC DNA]</scope>
    <source>
        <strain evidence="2">CGMCC 4.7042</strain>
    </source>
</reference>
<dbReference type="AlphaFoldDB" id="A0A1H0BXM7"/>
<dbReference type="GeneID" id="40833630"/>
<name>A0A1H0BXM7_9ACTN</name>
<keyword evidence="2" id="KW-1185">Reference proteome</keyword>